<feature type="compositionally biased region" description="Basic and acidic residues" evidence="1">
    <location>
        <begin position="35"/>
        <end position="44"/>
    </location>
</feature>
<dbReference type="AlphaFoldDB" id="A0A9N7YNQ9"/>
<accession>A0A9N7YNQ9</accession>
<keyword evidence="3" id="KW-1185">Reference proteome</keyword>
<gene>
    <name evidence="2" type="ORF">PLEPLA_LOCUS26539</name>
</gene>
<comment type="caution">
    <text evidence="2">The sequence shown here is derived from an EMBL/GenBank/DDBJ whole genome shotgun (WGS) entry which is preliminary data.</text>
</comment>
<dbReference type="EMBL" id="CADEAL010002190">
    <property type="protein sequence ID" value="CAB1438651.1"/>
    <property type="molecule type" value="Genomic_DNA"/>
</dbReference>
<protein>
    <submittedName>
        <fullName evidence="2">Uncharacterized protein</fullName>
    </submittedName>
</protein>
<sequence>MNDTEKEDMQHNAGSESNPRPLLEELTCSRAPRLRGSEAPELRGSDLQLQLSRHPLPQPVPREQRRGESRGVWRPGSGLDGMTGAHAQSAADQLCPENDEDGWFSCVWLTRRRRLMYFSLSAAWKRSFVREKMD</sequence>
<proteinExistence type="predicted"/>
<dbReference type="Proteomes" id="UP001153269">
    <property type="component" value="Unassembled WGS sequence"/>
</dbReference>
<feature type="region of interest" description="Disordered" evidence="1">
    <location>
        <begin position="1"/>
        <end position="93"/>
    </location>
</feature>
<evidence type="ECO:0000313" key="3">
    <source>
        <dbReference type="Proteomes" id="UP001153269"/>
    </source>
</evidence>
<organism evidence="2 3">
    <name type="scientific">Pleuronectes platessa</name>
    <name type="common">European plaice</name>
    <dbReference type="NCBI Taxonomy" id="8262"/>
    <lineage>
        <taxon>Eukaryota</taxon>
        <taxon>Metazoa</taxon>
        <taxon>Chordata</taxon>
        <taxon>Craniata</taxon>
        <taxon>Vertebrata</taxon>
        <taxon>Euteleostomi</taxon>
        <taxon>Actinopterygii</taxon>
        <taxon>Neopterygii</taxon>
        <taxon>Teleostei</taxon>
        <taxon>Neoteleostei</taxon>
        <taxon>Acanthomorphata</taxon>
        <taxon>Carangaria</taxon>
        <taxon>Pleuronectiformes</taxon>
        <taxon>Pleuronectoidei</taxon>
        <taxon>Pleuronectidae</taxon>
        <taxon>Pleuronectes</taxon>
    </lineage>
</organism>
<evidence type="ECO:0000313" key="2">
    <source>
        <dbReference type="EMBL" id="CAB1438651.1"/>
    </source>
</evidence>
<name>A0A9N7YNQ9_PLEPL</name>
<reference evidence="2" key="1">
    <citation type="submission" date="2020-03" db="EMBL/GenBank/DDBJ databases">
        <authorList>
            <person name="Weist P."/>
        </authorList>
    </citation>
    <scope>NUCLEOTIDE SEQUENCE</scope>
</reference>
<feature type="compositionally biased region" description="Basic and acidic residues" evidence="1">
    <location>
        <begin position="62"/>
        <end position="71"/>
    </location>
</feature>
<evidence type="ECO:0000256" key="1">
    <source>
        <dbReference type="SAM" id="MobiDB-lite"/>
    </source>
</evidence>